<feature type="transmembrane region" description="Helical" evidence="1">
    <location>
        <begin position="64"/>
        <end position="87"/>
    </location>
</feature>
<feature type="transmembrane region" description="Helical" evidence="1">
    <location>
        <begin position="12"/>
        <end position="33"/>
    </location>
</feature>
<dbReference type="AlphaFoldDB" id="A0A382XNJ2"/>
<protein>
    <recommendedName>
        <fullName evidence="3">ComEC/Rec2-related protein domain-containing protein</fullName>
    </recommendedName>
</protein>
<evidence type="ECO:0000256" key="1">
    <source>
        <dbReference type="SAM" id="Phobius"/>
    </source>
</evidence>
<keyword evidence="1" id="KW-0812">Transmembrane</keyword>
<reference evidence="2" key="1">
    <citation type="submission" date="2018-05" db="EMBL/GenBank/DDBJ databases">
        <authorList>
            <person name="Lanie J.A."/>
            <person name="Ng W.-L."/>
            <person name="Kazmierczak K.M."/>
            <person name="Andrzejewski T.M."/>
            <person name="Davidsen T.M."/>
            <person name="Wayne K.J."/>
            <person name="Tettelin H."/>
            <person name="Glass J.I."/>
            <person name="Rusch D."/>
            <person name="Podicherti R."/>
            <person name="Tsui H.-C.T."/>
            <person name="Winkler M.E."/>
        </authorList>
    </citation>
    <scope>NUCLEOTIDE SEQUENCE</scope>
</reference>
<feature type="non-terminal residue" evidence="2">
    <location>
        <position position="107"/>
    </location>
</feature>
<evidence type="ECO:0008006" key="3">
    <source>
        <dbReference type="Google" id="ProtNLM"/>
    </source>
</evidence>
<proteinExistence type="predicted"/>
<keyword evidence="1" id="KW-0472">Membrane</keyword>
<dbReference type="EMBL" id="UINC01169053">
    <property type="protein sequence ID" value="SVD72399.1"/>
    <property type="molecule type" value="Genomic_DNA"/>
</dbReference>
<evidence type="ECO:0000313" key="2">
    <source>
        <dbReference type="EMBL" id="SVD72399.1"/>
    </source>
</evidence>
<organism evidence="2">
    <name type="scientific">marine metagenome</name>
    <dbReference type="NCBI Taxonomy" id="408172"/>
    <lineage>
        <taxon>unclassified sequences</taxon>
        <taxon>metagenomes</taxon>
        <taxon>ecological metagenomes</taxon>
    </lineage>
</organism>
<gene>
    <name evidence="2" type="ORF">METZ01_LOCUS425253</name>
</gene>
<name>A0A382XNJ2_9ZZZZ</name>
<sequence>MIKFFSGKAQERLINILAFILGLFHLLSVSGILVLSTMVVRVFHLTLIFGLIFLGSLSHDSRYWSLRFIVAVSLCLLAFFTGTYLLIRWETVALSGGVTNWFDIVVG</sequence>
<accession>A0A382XNJ2</accession>
<feature type="transmembrane region" description="Helical" evidence="1">
    <location>
        <begin position="39"/>
        <end position="57"/>
    </location>
</feature>
<keyword evidence="1" id="KW-1133">Transmembrane helix</keyword>